<feature type="domain" description="DJ-1/PfpI" evidence="2">
    <location>
        <begin position="50"/>
        <end position="211"/>
    </location>
</feature>
<evidence type="ECO:0000313" key="3">
    <source>
        <dbReference type="EMBL" id="CAJ0740413.1"/>
    </source>
</evidence>
<dbReference type="Gene3D" id="3.40.50.880">
    <property type="match status" value="1"/>
</dbReference>
<organism evidence="3 4">
    <name type="scientific">Ralstonia edaphi</name>
    <dbReference type="NCBI Taxonomy" id="3058599"/>
    <lineage>
        <taxon>Bacteria</taxon>
        <taxon>Pseudomonadati</taxon>
        <taxon>Pseudomonadota</taxon>
        <taxon>Betaproteobacteria</taxon>
        <taxon>Burkholderiales</taxon>
        <taxon>Burkholderiaceae</taxon>
        <taxon>Ralstonia</taxon>
    </lineage>
</organism>
<evidence type="ECO:0000313" key="4">
    <source>
        <dbReference type="Proteomes" id="UP001189225"/>
    </source>
</evidence>
<dbReference type="PANTHER" id="PTHR43130">
    <property type="entry name" value="ARAC-FAMILY TRANSCRIPTIONAL REGULATOR"/>
    <property type="match status" value="1"/>
</dbReference>
<dbReference type="InterPro" id="IPR052158">
    <property type="entry name" value="INH-QAR"/>
</dbReference>
<accession>A0AB72X7Q3</accession>
<evidence type="ECO:0000256" key="1">
    <source>
        <dbReference type="SAM" id="SignalP"/>
    </source>
</evidence>
<evidence type="ECO:0000259" key="2">
    <source>
        <dbReference type="Pfam" id="PF01965"/>
    </source>
</evidence>
<dbReference type="AlphaFoldDB" id="A0AB72X7Q3"/>
<keyword evidence="1" id="KW-0732">Signal</keyword>
<proteinExistence type="predicted"/>
<dbReference type="EMBL" id="CATWHI010000003">
    <property type="protein sequence ID" value="CAJ0740413.1"/>
    <property type="molecule type" value="Genomic_DNA"/>
</dbReference>
<dbReference type="PANTHER" id="PTHR43130:SF3">
    <property type="entry name" value="HTH-TYPE TRANSCRIPTIONAL REGULATOR RV1931C"/>
    <property type="match status" value="1"/>
</dbReference>
<dbReference type="SUPFAM" id="SSF52317">
    <property type="entry name" value="Class I glutamine amidotransferase-like"/>
    <property type="match status" value="1"/>
</dbReference>
<name>A0AB72X7Q3_9RALS</name>
<protein>
    <recommendedName>
        <fullName evidence="2">DJ-1/PfpI domain-containing protein</fullName>
    </recommendedName>
</protein>
<dbReference type="RefSeq" id="WP_316900017.1">
    <property type="nucleotide sequence ID" value="NZ_CATWHI010000003.1"/>
</dbReference>
<feature type="signal peptide" evidence="1">
    <location>
        <begin position="1"/>
        <end position="25"/>
    </location>
</feature>
<sequence length="365" mass="39143">MYRRLLKAALLALTVMLTLMRGTEAAPAVTNDLRLPPLKAGRTRPLVAIVADNAGTETTDLLVPYGVLKEADVADVVIVSTHPGAVNLMPALRIEAEKTLEAFDSAHQTGADIVVVPALHDDRNETIIRWVRAQADKGAFVLSICEGAWIPARAGLLEGRSATTHWYAFDSIARAFPQTRWTRDRRYVVDGNIMTTTGVSASIPASLSLVEAIAGRAKAAAVASRLGIDDWGAEHDSSAFHLTAGRMWSIARNAVLFWKHETWAIPIADGVDEIALALTADAWSRTYRSQAIAVSTQTIVRSRRGLTLLPSDTAANVYRQLALPKSTSAGALQEALGAIAGRYGSATADIVALQLEYGREAQAAK</sequence>
<gene>
    <name evidence="3" type="ORF">R16034_02121</name>
</gene>
<comment type="caution">
    <text evidence="3">The sequence shown here is derived from an EMBL/GenBank/DDBJ whole genome shotgun (WGS) entry which is preliminary data.</text>
</comment>
<keyword evidence="4" id="KW-1185">Reference proteome</keyword>
<dbReference type="InterPro" id="IPR029062">
    <property type="entry name" value="Class_I_gatase-like"/>
</dbReference>
<reference evidence="3 4" key="1">
    <citation type="submission" date="2023-07" db="EMBL/GenBank/DDBJ databases">
        <authorList>
            <person name="Peeters C."/>
        </authorList>
    </citation>
    <scope>NUCLEOTIDE SEQUENCE [LARGE SCALE GENOMIC DNA]</scope>
    <source>
        <strain evidence="3 4">R-16034</strain>
    </source>
</reference>
<feature type="chain" id="PRO_5044498557" description="DJ-1/PfpI domain-containing protein" evidence="1">
    <location>
        <begin position="26"/>
        <end position="365"/>
    </location>
</feature>
<dbReference type="Pfam" id="PF01965">
    <property type="entry name" value="DJ-1_PfpI"/>
    <property type="match status" value="1"/>
</dbReference>
<dbReference type="InterPro" id="IPR002818">
    <property type="entry name" value="DJ-1/PfpI"/>
</dbReference>
<dbReference type="Proteomes" id="UP001189225">
    <property type="component" value="Unassembled WGS sequence"/>
</dbReference>